<comment type="caution">
    <text evidence="2">The sequence shown here is derived from an EMBL/GenBank/DDBJ whole genome shotgun (WGS) entry which is preliminary data.</text>
</comment>
<evidence type="ECO:0000259" key="1">
    <source>
        <dbReference type="Pfam" id="PF13480"/>
    </source>
</evidence>
<proteinExistence type="predicted"/>
<keyword evidence="2" id="KW-0808">Transferase</keyword>
<reference evidence="2 3" key="1">
    <citation type="submission" date="2018-06" db="EMBL/GenBank/DDBJ databases">
        <title>Genomic Encyclopedia of Type Strains, Phase IV (KMG-V): Genome sequencing to study the core and pangenomes of soil and plant-associated prokaryotes.</title>
        <authorList>
            <person name="Whitman W."/>
        </authorList>
    </citation>
    <scope>NUCLEOTIDE SEQUENCE [LARGE SCALE GENOMIC DNA]</scope>
    <source>
        <strain evidence="2 3">SRCL-318</strain>
    </source>
</reference>
<feature type="domain" description="BioF2-like acetyltransferase" evidence="1">
    <location>
        <begin position="158"/>
        <end position="285"/>
    </location>
</feature>
<dbReference type="SUPFAM" id="SSF55729">
    <property type="entry name" value="Acyl-CoA N-acyltransferases (Nat)"/>
    <property type="match status" value="1"/>
</dbReference>
<evidence type="ECO:0000313" key="3">
    <source>
        <dbReference type="Proteomes" id="UP000247772"/>
    </source>
</evidence>
<dbReference type="Pfam" id="PF13480">
    <property type="entry name" value="Acetyltransf_6"/>
    <property type="match status" value="1"/>
</dbReference>
<dbReference type="AlphaFoldDB" id="A0A2V4TG98"/>
<dbReference type="InterPro" id="IPR038740">
    <property type="entry name" value="BioF2-like_GNAT_dom"/>
</dbReference>
<sequence length="323" mass="35810">MKARYFHPDVAEQWDEFCAGCYGATFLHTRRFLSYHGDRFADFSILLEDDGKLLGVIPAARHPGQRDVVVSHPGSTYGGILHQGRLRGSAMLNGLELAASLWHSSGFTRLHYKAVPHIYQSAPAQDDLYALFRAGALRYRCDLSSCIDLQHRLAVSDRRRRGGKKARIAGVEVVAGGHHLGALWKVLADNLHRKHGARPVHTFDEITLLAQRFRDCIHVITAIIDGKVEAGIVLFLSNMVAHAQYIASSEKGHKINALDLVFEAAVEQSKLAGKRFFDFGISTEDEGNTLNEGLNRFKNEFGASGVVHEFYEMTLKGSDNAAK</sequence>
<dbReference type="InterPro" id="IPR016181">
    <property type="entry name" value="Acyl_CoA_acyltransferase"/>
</dbReference>
<protein>
    <submittedName>
        <fullName evidence="2">Acetyltransferase (GNAT) family protein</fullName>
    </submittedName>
</protein>
<accession>A0A2V4TG98</accession>
<dbReference type="EMBL" id="QJSQ01000009">
    <property type="protein sequence ID" value="PYE22841.1"/>
    <property type="molecule type" value="Genomic_DNA"/>
</dbReference>
<organism evidence="2 3">
    <name type="scientific">Paraburkholderia silvatlantica</name>
    <dbReference type="NCBI Taxonomy" id="321895"/>
    <lineage>
        <taxon>Bacteria</taxon>
        <taxon>Pseudomonadati</taxon>
        <taxon>Pseudomonadota</taxon>
        <taxon>Betaproteobacteria</taxon>
        <taxon>Burkholderiales</taxon>
        <taxon>Burkholderiaceae</taxon>
        <taxon>Paraburkholderia</taxon>
    </lineage>
</organism>
<dbReference type="RefSeq" id="WP_110855263.1">
    <property type="nucleotide sequence ID" value="NZ_QJSQ01000009.1"/>
</dbReference>
<name>A0A2V4TG98_9BURK</name>
<dbReference type="GO" id="GO:0016740">
    <property type="term" value="F:transferase activity"/>
    <property type="evidence" value="ECO:0007669"/>
    <property type="project" value="UniProtKB-KW"/>
</dbReference>
<gene>
    <name evidence="2" type="ORF">C7410_109137</name>
</gene>
<evidence type="ECO:0000313" key="2">
    <source>
        <dbReference type="EMBL" id="PYE22841.1"/>
    </source>
</evidence>
<dbReference type="Proteomes" id="UP000247772">
    <property type="component" value="Unassembled WGS sequence"/>
</dbReference>
<dbReference type="Gene3D" id="3.40.630.30">
    <property type="match status" value="1"/>
</dbReference>
<dbReference type="OrthoDB" id="9808687at2"/>